<comment type="pathway">
    <text evidence="6">Amino-acid biosynthesis; L-histidine biosynthesis; L-histidine from 5-phospho-alpha-D-ribose 1-diphosphate: step 7/9.</text>
</comment>
<dbReference type="OrthoDB" id="9809616at2"/>
<protein>
    <recommendedName>
        <fullName evidence="6">Histidinol-phosphate aminotransferase</fullName>
        <ecNumber evidence="6">2.6.1.9</ecNumber>
    </recommendedName>
    <alternativeName>
        <fullName evidence="6">Imidazole acetol-phosphate transaminase</fullName>
    </alternativeName>
</protein>
<evidence type="ECO:0000256" key="2">
    <source>
        <dbReference type="ARBA" id="ARBA00011738"/>
    </source>
</evidence>
<evidence type="ECO:0000256" key="6">
    <source>
        <dbReference type="HAMAP-Rule" id="MF_01023"/>
    </source>
</evidence>
<sequence>MASPRLRAVLDNIPAYRPTDGVYDAVPARPLSANESPDDPLPELRAAIAAAATGINRYPDPGCAGLTRALARRHHVTEDRVLVGAGSVALLQALFQAVGEPGAEVIYPWRSFELYPVLADLAGVRSVPVARPGLASLAERITPDTRLVLVCNPNNPTGAFAGGDELRAFLDRVPPTCLVVLDEAYFEYVRAPGARSGLELLGTRPNLVVTRTFSKAYGLAGLRVGYLVGDPAIVEQLGKVKLAYSVSSVAQHAAITALDLADRLLRRVDATVAERTRLRDALTAGGFTVPDSQANFLWLPLAGRSAEFGRWCTDAGIAVRTFDGEGVRVSVGGGGDNDAFLAAALRWRADGGAV</sequence>
<name>A0A7K0CDZ3_9ACTN</name>
<comment type="caution">
    <text evidence="8">The sequence shown here is derived from an EMBL/GenBank/DDBJ whole genome shotgun (WGS) entry which is preliminary data.</text>
</comment>
<evidence type="ECO:0000313" key="9">
    <source>
        <dbReference type="Proteomes" id="UP000466345"/>
    </source>
</evidence>
<keyword evidence="5 6" id="KW-0663">Pyridoxal phosphate</keyword>
<dbReference type="InterPro" id="IPR015422">
    <property type="entry name" value="PyrdxlP-dep_Trfase_small"/>
</dbReference>
<dbReference type="EMBL" id="WEGJ01000002">
    <property type="protein sequence ID" value="MQY10994.1"/>
    <property type="molecule type" value="Genomic_DNA"/>
</dbReference>
<dbReference type="CDD" id="cd00609">
    <property type="entry name" value="AAT_like"/>
    <property type="match status" value="1"/>
</dbReference>
<keyword evidence="3 6" id="KW-0032">Aminotransferase</keyword>
<reference evidence="8 9" key="1">
    <citation type="submission" date="2019-10" db="EMBL/GenBank/DDBJ databases">
        <title>Streptomyces smaragdinus sp. nov. and Streptomyces fabii sp. nov., isolated from the gut of fungus growing-termite Macrotermes natalensis.</title>
        <authorList>
            <person name="Schwitalla J."/>
            <person name="Benndorf R."/>
            <person name="Martin K."/>
            <person name="De Beer W."/>
            <person name="Kaster A.-K."/>
            <person name="Vollmers J."/>
            <person name="Poulsen M."/>
            <person name="Beemelmanns C."/>
        </authorList>
    </citation>
    <scope>NUCLEOTIDE SEQUENCE [LARGE SCALE GENOMIC DNA]</scope>
    <source>
        <strain evidence="8 9">RB5</strain>
    </source>
</reference>
<dbReference type="GO" id="GO:0000105">
    <property type="term" value="P:L-histidine biosynthetic process"/>
    <property type="evidence" value="ECO:0007669"/>
    <property type="project" value="UniProtKB-UniRule"/>
</dbReference>
<evidence type="ECO:0000259" key="7">
    <source>
        <dbReference type="Pfam" id="PF00155"/>
    </source>
</evidence>
<dbReference type="GO" id="GO:0030170">
    <property type="term" value="F:pyridoxal phosphate binding"/>
    <property type="evidence" value="ECO:0007669"/>
    <property type="project" value="InterPro"/>
</dbReference>
<proteinExistence type="inferred from homology"/>
<dbReference type="RefSeq" id="WP_153450270.1">
    <property type="nucleotide sequence ID" value="NZ_WEGJ01000002.1"/>
</dbReference>
<dbReference type="SUPFAM" id="SSF53383">
    <property type="entry name" value="PLP-dependent transferases"/>
    <property type="match status" value="1"/>
</dbReference>
<dbReference type="InterPro" id="IPR001917">
    <property type="entry name" value="Aminotrans_II_pyridoxalP_BS"/>
</dbReference>
<dbReference type="HAMAP" id="MF_01023">
    <property type="entry name" value="HisC_aminotrans_2"/>
    <property type="match status" value="1"/>
</dbReference>
<dbReference type="Gene3D" id="3.40.640.10">
    <property type="entry name" value="Type I PLP-dependent aspartate aminotransferase-like (Major domain)"/>
    <property type="match status" value="1"/>
</dbReference>
<dbReference type="GO" id="GO:0004400">
    <property type="term" value="F:histidinol-phosphate transaminase activity"/>
    <property type="evidence" value="ECO:0007669"/>
    <property type="project" value="UniProtKB-UniRule"/>
</dbReference>
<keyword evidence="6" id="KW-0368">Histidine biosynthesis</keyword>
<dbReference type="InterPro" id="IPR015424">
    <property type="entry name" value="PyrdxlP-dep_Trfase"/>
</dbReference>
<dbReference type="Proteomes" id="UP000466345">
    <property type="component" value="Unassembled WGS sequence"/>
</dbReference>
<feature type="modified residue" description="N6-(pyridoxal phosphate)lysine" evidence="6">
    <location>
        <position position="215"/>
    </location>
</feature>
<accession>A0A7K0CDZ3</accession>
<comment type="cofactor">
    <cofactor evidence="1 6">
        <name>pyridoxal 5'-phosphate</name>
        <dbReference type="ChEBI" id="CHEBI:597326"/>
    </cofactor>
</comment>
<dbReference type="PANTHER" id="PTHR43643">
    <property type="entry name" value="HISTIDINOL-PHOSPHATE AMINOTRANSFERASE 2"/>
    <property type="match status" value="1"/>
</dbReference>
<dbReference type="InterPro" id="IPR050106">
    <property type="entry name" value="HistidinolP_aminotransfase"/>
</dbReference>
<gene>
    <name evidence="8" type="primary">pat_1</name>
    <name evidence="6" type="synonym">hisC</name>
    <name evidence="8" type="ORF">SRB5_11080</name>
</gene>
<dbReference type="PANTHER" id="PTHR43643:SF3">
    <property type="entry name" value="HISTIDINOL-PHOSPHATE AMINOTRANSFERASE"/>
    <property type="match status" value="1"/>
</dbReference>
<dbReference type="InterPro" id="IPR024892">
    <property type="entry name" value="ArAT"/>
</dbReference>
<dbReference type="AlphaFoldDB" id="A0A7K0CDZ3"/>
<comment type="similarity">
    <text evidence="6">Belongs to the class-II pyridoxal-phosphate-dependent aminotransferase family. Histidinol-phosphate aminotransferase subfamily.</text>
</comment>
<evidence type="ECO:0000256" key="3">
    <source>
        <dbReference type="ARBA" id="ARBA00022576"/>
    </source>
</evidence>
<keyword evidence="6" id="KW-0028">Amino-acid biosynthesis</keyword>
<organism evidence="8 9">
    <name type="scientific">Streptomyces smaragdinus</name>
    <dbReference type="NCBI Taxonomy" id="2585196"/>
    <lineage>
        <taxon>Bacteria</taxon>
        <taxon>Bacillati</taxon>
        <taxon>Actinomycetota</taxon>
        <taxon>Actinomycetes</taxon>
        <taxon>Kitasatosporales</taxon>
        <taxon>Streptomycetaceae</taxon>
        <taxon>Streptomyces</taxon>
    </lineage>
</organism>
<evidence type="ECO:0000256" key="5">
    <source>
        <dbReference type="ARBA" id="ARBA00022898"/>
    </source>
</evidence>
<dbReference type="InterPro" id="IPR005861">
    <property type="entry name" value="HisP_aminotrans"/>
</dbReference>
<keyword evidence="9" id="KW-1185">Reference proteome</keyword>
<dbReference type="InterPro" id="IPR015421">
    <property type="entry name" value="PyrdxlP-dep_Trfase_major"/>
</dbReference>
<keyword evidence="4 6" id="KW-0808">Transferase</keyword>
<evidence type="ECO:0000256" key="1">
    <source>
        <dbReference type="ARBA" id="ARBA00001933"/>
    </source>
</evidence>
<evidence type="ECO:0000313" key="8">
    <source>
        <dbReference type="EMBL" id="MQY10994.1"/>
    </source>
</evidence>
<dbReference type="UniPathway" id="UPA00031">
    <property type="reaction ID" value="UER00012"/>
</dbReference>
<feature type="domain" description="Aminotransferase class I/classII large" evidence="7">
    <location>
        <begin position="31"/>
        <end position="331"/>
    </location>
</feature>
<evidence type="ECO:0000256" key="4">
    <source>
        <dbReference type="ARBA" id="ARBA00022679"/>
    </source>
</evidence>
<comment type="subunit">
    <text evidence="2 6">Homodimer.</text>
</comment>
<dbReference type="EC" id="2.6.1.9" evidence="6"/>
<dbReference type="InterPro" id="IPR004839">
    <property type="entry name" value="Aminotransferase_I/II_large"/>
</dbReference>
<dbReference type="Pfam" id="PF00155">
    <property type="entry name" value="Aminotran_1_2"/>
    <property type="match status" value="1"/>
</dbReference>
<dbReference type="Gene3D" id="3.90.1150.10">
    <property type="entry name" value="Aspartate Aminotransferase, domain 1"/>
    <property type="match status" value="1"/>
</dbReference>
<dbReference type="PROSITE" id="PS00599">
    <property type="entry name" value="AA_TRANSFER_CLASS_2"/>
    <property type="match status" value="1"/>
</dbReference>
<comment type="catalytic activity">
    <reaction evidence="6">
        <text>L-histidinol phosphate + 2-oxoglutarate = 3-(imidazol-4-yl)-2-oxopropyl phosphate + L-glutamate</text>
        <dbReference type="Rhea" id="RHEA:23744"/>
        <dbReference type="ChEBI" id="CHEBI:16810"/>
        <dbReference type="ChEBI" id="CHEBI:29985"/>
        <dbReference type="ChEBI" id="CHEBI:57766"/>
        <dbReference type="ChEBI" id="CHEBI:57980"/>
        <dbReference type="EC" id="2.6.1.9"/>
    </reaction>
</comment>
<dbReference type="NCBIfam" id="NF002878">
    <property type="entry name" value="PRK03321.1"/>
    <property type="match status" value="1"/>
</dbReference>